<evidence type="ECO:0000313" key="1">
    <source>
        <dbReference type="EMBL" id="CUW96614.1"/>
    </source>
</evidence>
<evidence type="ECO:0000313" key="2">
    <source>
        <dbReference type="Proteomes" id="UP000191933"/>
    </source>
</evidence>
<accession>A0A9W5B4A9</accession>
<dbReference type="EMBL" id="FBVY01000030">
    <property type="protein sequence ID" value="CUW96614.1"/>
    <property type="molecule type" value="Genomic_DNA"/>
</dbReference>
<keyword evidence="2" id="KW-1185">Reference proteome</keyword>
<reference evidence="1 2" key="1">
    <citation type="submission" date="2016-01" db="EMBL/GenBank/DDBJ databases">
        <authorList>
            <person name="Regsiter A."/>
            <person name="william w."/>
        </authorList>
    </citation>
    <scope>NUCLEOTIDE SEQUENCE [LARGE SCALE GENOMIC DNA]</scope>
    <source>
        <strain evidence="1 2">CFBP 5494</strain>
    </source>
</reference>
<proteinExistence type="predicted"/>
<organism evidence="1 2">
    <name type="scientific">Agrobacterium genomosp. 2 str. CFBP 5494</name>
    <dbReference type="NCBI Taxonomy" id="1183436"/>
    <lineage>
        <taxon>Bacteria</taxon>
        <taxon>Pseudomonadati</taxon>
        <taxon>Pseudomonadota</taxon>
        <taxon>Alphaproteobacteria</taxon>
        <taxon>Hyphomicrobiales</taxon>
        <taxon>Rhizobiaceae</taxon>
        <taxon>Rhizobium/Agrobacterium group</taxon>
        <taxon>Agrobacterium</taxon>
        <taxon>Agrobacterium tumefaciens complex</taxon>
    </lineage>
</organism>
<comment type="caution">
    <text evidence="1">The sequence shown here is derived from an EMBL/GenBank/DDBJ whole genome shotgun (WGS) entry which is preliminary data.</text>
</comment>
<name>A0A9W5B4A9_9HYPH</name>
<dbReference type="AlphaFoldDB" id="A0A9W5B4A9"/>
<dbReference type="Proteomes" id="UP000191933">
    <property type="component" value="Unassembled WGS sequence"/>
</dbReference>
<sequence length="55" mass="6063">MSWNYLRSVEGGAETVEPMQQFIRCLLERGSAVSRNLIDLSVIEGRPVLGVTVAN</sequence>
<protein>
    <submittedName>
        <fullName evidence="1">Uncharacterized protein</fullName>
    </submittedName>
</protein>
<gene>
    <name evidence="1" type="ORF">AGR2A_Lc180109</name>
</gene>